<comment type="similarity">
    <text evidence="2">Belongs to the major facilitator superfamily.</text>
</comment>
<name>A0ABR3W5C5_9PEZI</name>
<dbReference type="InterPro" id="IPR051788">
    <property type="entry name" value="MFS_Transporter"/>
</dbReference>
<dbReference type="Proteomes" id="UP001583177">
    <property type="component" value="Unassembled WGS sequence"/>
</dbReference>
<dbReference type="PANTHER" id="PTHR23514:SF3">
    <property type="entry name" value="BYPASS OF STOP CODON PROTEIN 6"/>
    <property type="match status" value="1"/>
</dbReference>
<proteinExistence type="inferred from homology"/>
<evidence type="ECO:0000256" key="8">
    <source>
        <dbReference type="SAM" id="Phobius"/>
    </source>
</evidence>
<dbReference type="SUPFAM" id="SSF103473">
    <property type="entry name" value="MFS general substrate transporter"/>
    <property type="match status" value="1"/>
</dbReference>
<feature type="transmembrane region" description="Helical" evidence="8">
    <location>
        <begin position="364"/>
        <end position="383"/>
    </location>
</feature>
<dbReference type="PANTHER" id="PTHR23514">
    <property type="entry name" value="BYPASS OF STOP CODON PROTEIN 6"/>
    <property type="match status" value="1"/>
</dbReference>
<feature type="transmembrane region" description="Helical" evidence="8">
    <location>
        <begin position="332"/>
        <end position="352"/>
    </location>
</feature>
<feature type="transmembrane region" description="Helical" evidence="8">
    <location>
        <begin position="243"/>
        <end position="263"/>
    </location>
</feature>
<evidence type="ECO:0000256" key="6">
    <source>
        <dbReference type="ARBA" id="ARBA00023136"/>
    </source>
</evidence>
<comment type="subcellular location">
    <subcellularLocation>
        <location evidence="1">Endomembrane system</location>
        <topology evidence="1">Multi-pass membrane protein</topology>
    </subcellularLocation>
</comment>
<keyword evidence="11" id="KW-1185">Reference proteome</keyword>
<dbReference type="PROSITE" id="PS50850">
    <property type="entry name" value="MFS"/>
    <property type="match status" value="1"/>
</dbReference>
<feature type="transmembrane region" description="Helical" evidence="8">
    <location>
        <begin position="176"/>
        <end position="198"/>
    </location>
</feature>
<feature type="transmembrane region" description="Helical" evidence="8">
    <location>
        <begin position="298"/>
        <end position="320"/>
    </location>
</feature>
<evidence type="ECO:0000256" key="2">
    <source>
        <dbReference type="ARBA" id="ARBA00008335"/>
    </source>
</evidence>
<feature type="transmembrane region" description="Helical" evidence="8">
    <location>
        <begin position="210"/>
        <end position="231"/>
    </location>
</feature>
<keyword evidence="4 8" id="KW-0812">Transmembrane</keyword>
<protein>
    <recommendedName>
        <fullName evidence="9">Major facilitator superfamily (MFS) profile domain-containing protein</fullName>
    </recommendedName>
</protein>
<dbReference type="InterPro" id="IPR011701">
    <property type="entry name" value="MFS"/>
</dbReference>
<evidence type="ECO:0000313" key="10">
    <source>
        <dbReference type="EMBL" id="KAL1853604.1"/>
    </source>
</evidence>
<dbReference type="EMBL" id="JAWRVE010000147">
    <property type="protein sequence ID" value="KAL1853604.1"/>
    <property type="molecule type" value="Genomic_DNA"/>
</dbReference>
<keyword evidence="5 8" id="KW-1133">Transmembrane helix</keyword>
<feature type="region of interest" description="Disordered" evidence="7">
    <location>
        <begin position="1"/>
        <end position="69"/>
    </location>
</feature>
<feature type="transmembrane region" description="Helical" evidence="8">
    <location>
        <begin position="154"/>
        <end position="170"/>
    </location>
</feature>
<evidence type="ECO:0000313" key="11">
    <source>
        <dbReference type="Proteomes" id="UP001583177"/>
    </source>
</evidence>
<dbReference type="InterPro" id="IPR020846">
    <property type="entry name" value="MFS_dom"/>
</dbReference>
<gene>
    <name evidence="10" type="ORF">Daus18300_011727</name>
</gene>
<dbReference type="Pfam" id="PF07690">
    <property type="entry name" value="MFS_1"/>
    <property type="match status" value="1"/>
</dbReference>
<evidence type="ECO:0000256" key="7">
    <source>
        <dbReference type="SAM" id="MobiDB-lite"/>
    </source>
</evidence>
<feature type="transmembrane region" description="Helical" evidence="8">
    <location>
        <begin position="389"/>
        <end position="411"/>
    </location>
</feature>
<evidence type="ECO:0000256" key="5">
    <source>
        <dbReference type="ARBA" id="ARBA00022989"/>
    </source>
</evidence>
<evidence type="ECO:0000256" key="1">
    <source>
        <dbReference type="ARBA" id="ARBA00004127"/>
    </source>
</evidence>
<organism evidence="10 11">
    <name type="scientific">Diaporthe australafricana</name>
    <dbReference type="NCBI Taxonomy" id="127596"/>
    <lineage>
        <taxon>Eukaryota</taxon>
        <taxon>Fungi</taxon>
        <taxon>Dikarya</taxon>
        <taxon>Ascomycota</taxon>
        <taxon>Pezizomycotina</taxon>
        <taxon>Sordariomycetes</taxon>
        <taxon>Sordariomycetidae</taxon>
        <taxon>Diaporthales</taxon>
        <taxon>Diaporthaceae</taxon>
        <taxon>Diaporthe</taxon>
    </lineage>
</organism>
<feature type="transmembrane region" description="Helical" evidence="8">
    <location>
        <begin position="452"/>
        <end position="472"/>
    </location>
</feature>
<comment type="caution">
    <text evidence="10">The sequence shown here is derived from an EMBL/GenBank/DDBJ whole genome shotgun (WGS) entry which is preliminary data.</text>
</comment>
<feature type="transmembrane region" description="Helical" evidence="8">
    <location>
        <begin position="122"/>
        <end position="142"/>
    </location>
</feature>
<keyword evidence="3" id="KW-0813">Transport</keyword>
<dbReference type="InterPro" id="IPR036259">
    <property type="entry name" value="MFS_trans_sf"/>
</dbReference>
<feature type="compositionally biased region" description="Polar residues" evidence="7">
    <location>
        <begin position="60"/>
        <end position="69"/>
    </location>
</feature>
<feature type="transmembrane region" description="Helical" evidence="8">
    <location>
        <begin position="423"/>
        <end position="446"/>
    </location>
</feature>
<reference evidence="10 11" key="1">
    <citation type="journal article" date="2024" name="IMA Fungus">
        <title>IMA Genome - F19 : A genome assembly and annotation guide to empower mycologists, including annotated draft genome sequences of Ceratocystis pirilliformis, Diaporthe australafricana, Fusarium ophioides, Paecilomyces lecythidis, and Sporothrix stenoceras.</title>
        <authorList>
            <person name="Aylward J."/>
            <person name="Wilson A.M."/>
            <person name="Visagie C.M."/>
            <person name="Spraker J."/>
            <person name="Barnes I."/>
            <person name="Buitendag C."/>
            <person name="Ceriani C."/>
            <person name="Del Mar Angel L."/>
            <person name="du Plessis D."/>
            <person name="Fuchs T."/>
            <person name="Gasser K."/>
            <person name="Kramer D."/>
            <person name="Li W."/>
            <person name="Munsamy K."/>
            <person name="Piso A."/>
            <person name="Price J.L."/>
            <person name="Sonnekus B."/>
            <person name="Thomas C."/>
            <person name="van der Nest A."/>
            <person name="van Dijk A."/>
            <person name="van Heerden A."/>
            <person name="van Vuuren N."/>
            <person name="Yilmaz N."/>
            <person name="Duong T.A."/>
            <person name="van der Merwe N.A."/>
            <person name="Wingfield M.J."/>
            <person name="Wingfield B.D."/>
        </authorList>
    </citation>
    <scope>NUCLEOTIDE SEQUENCE [LARGE SCALE GENOMIC DNA]</scope>
    <source>
        <strain evidence="10 11">CMW 18300</strain>
    </source>
</reference>
<feature type="domain" description="Major facilitator superfamily (MFS) profile" evidence="9">
    <location>
        <begin position="89"/>
        <end position="480"/>
    </location>
</feature>
<evidence type="ECO:0000256" key="4">
    <source>
        <dbReference type="ARBA" id="ARBA00022692"/>
    </source>
</evidence>
<accession>A0ABR3W5C5</accession>
<evidence type="ECO:0000256" key="3">
    <source>
        <dbReference type="ARBA" id="ARBA00022448"/>
    </source>
</evidence>
<sequence length="480" mass="51088">MSTGSSTATIELRTAPVHKLGGPSLLEEQQQPDNGIGPSLAGRTLGKVSPRGSSDEPRGNQDNISSLPAPTTVSHTVERWNQSRLQVCRVFATFWSLFVMGMNDSAYGALIPYLGPYYRLEYALVSLIFLSPFVGYSLSAVLNNLIHQKFGQRGVAILCSGCHIVAYVIACVHPPYPVLVVVYMLAGFGNGLGDAAWNAFIGGMNNANEVLGVMHAFYGAGGVFAPLIATSMITKANLQWFDFYYVMIGAAAIEMITSVAAFWKATGKVFVDAHPKTTDSAGNSSLREALFKMPAARVTWLCSAFLLCYVGVEVALGGWIVKFMIEVRDGEAFASGMTATGFWLGITVGRVVLGFITPMLGERLALMIYLPAAMGLELLFWLVPQFIVSAVAVSLQGFFLGPLFPAAVVAATKSLPRHLHVSAIGFAAAFGGGGAAILPFAVGAIAQSKGVGVLQPIILALLGVLLALWLALPRFNKKKE</sequence>
<dbReference type="Gene3D" id="1.20.1250.20">
    <property type="entry name" value="MFS general substrate transporter like domains"/>
    <property type="match status" value="2"/>
</dbReference>
<evidence type="ECO:0000259" key="9">
    <source>
        <dbReference type="PROSITE" id="PS50850"/>
    </source>
</evidence>
<keyword evidence="6 8" id="KW-0472">Membrane</keyword>
<feature type="transmembrane region" description="Helical" evidence="8">
    <location>
        <begin position="90"/>
        <end position="110"/>
    </location>
</feature>